<protein>
    <recommendedName>
        <fullName evidence="5">EamA domain-containing protein</fullName>
    </recommendedName>
</protein>
<feature type="transmembrane region" description="Helical" evidence="2">
    <location>
        <begin position="311"/>
        <end position="331"/>
    </location>
</feature>
<keyword evidence="2" id="KW-0472">Membrane</keyword>
<evidence type="ECO:0000256" key="1">
    <source>
        <dbReference type="SAM" id="MobiDB-lite"/>
    </source>
</evidence>
<dbReference type="EMBL" id="BAABHJ010000023">
    <property type="protein sequence ID" value="GAA4613508.1"/>
    <property type="molecule type" value="Genomic_DNA"/>
</dbReference>
<evidence type="ECO:0000313" key="4">
    <source>
        <dbReference type="Proteomes" id="UP001500212"/>
    </source>
</evidence>
<keyword evidence="2" id="KW-1133">Transmembrane helix</keyword>
<evidence type="ECO:0000256" key="2">
    <source>
        <dbReference type="SAM" id="Phobius"/>
    </source>
</evidence>
<evidence type="ECO:0000313" key="3">
    <source>
        <dbReference type="EMBL" id="GAA4613508.1"/>
    </source>
</evidence>
<keyword evidence="2" id="KW-0812">Transmembrane</keyword>
<feature type="region of interest" description="Disordered" evidence="1">
    <location>
        <begin position="356"/>
        <end position="377"/>
    </location>
</feature>
<name>A0ABP8TQ38_9ACTN</name>
<feature type="transmembrane region" description="Helical" evidence="2">
    <location>
        <begin position="219"/>
        <end position="241"/>
    </location>
</feature>
<gene>
    <name evidence="3" type="ORF">GCM10023195_58470</name>
</gene>
<feature type="transmembrane region" description="Helical" evidence="2">
    <location>
        <begin position="111"/>
        <end position="130"/>
    </location>
</feature>
<feature type="transmembrane region" description="Helical" evidence="2">
    <location>
        <begin position="136"/>
        <end position="155"/>
    </location>
</feature>
<reference evidence="4" key="1">
    <citation type="journal article" date="2019" name="Int. J. Syst. Evol. Microbiol.">
        <title>The Global Catalogue of Microorganisms (GCM) 10K type strain sequencing project: providing services to taxonomists for standard genome sequencing and annotation.</title>
        <authorList>
            <consortium name="The Broad Institute Genomics Platform"/>
            <consortium name="The Broad Institute Genome Sequencing Center for Infectious Disease"/>
            <person name="Wu L."/>
            <person name="Ma J."/>
        </authorList>
    </citation>
    <scope>NUCLEOTIDE SEQUENCE [LARGE SCALE GENOMIC DNA]</scope>
    <source>
        <strain evidence="4">JCM 17938</strain>
    </source>
</reference>
<accession>A0ABP8TQ38</accession>
<evidence type="ECO:0008006" key="5">
    <source>
        <dbReference type="Google" id="ProtNLM"/>
    </source>
</evidence>
<sequence>MSRFRAALRGAKTRNHRWRDYRFRLVTVPLLLLRAAVTAQFNLRRAMLAGLAAALISLVCSGAAGGKLSAMGGVVPMGAVVPMGFATLFSGILFFSVAASTGRLRGKDSTFWWLGVGTGVASAATTVAFATATAMVPVGTVVPIMGLGTLVVMILHSKGRGWVFPAILTLGGFAVFLLSSSQGHGSFNGILVAGLGAVAQGTFTWLFQKAANRKEGTATAAITHPVCGVLLLGGAYIASIVTGHPLDWGWTDWRLFGLIALLGFTWMALPTLLNVFAASRLSDSVYAALQPLGSPISLLVQIAVIHQATSTWPVIANLLIFVGGVSAVFLLGSSKTEEENVAAEAASSAMGSMAAAIGSEEAEKGSEGEVVAPDQRATIRPQLEEQIMARYGGGLTAKVRAVIDKLKRSRGREAALTVPRATQKTGAGDEEDTRP</sequence>
<dbReference type="RefSeq" id="WP_345361483.1">
    <property type="nucleotide sequence ID" value="NZ_BAABHJ010000023.1"/>
</dbReference>
<feature type="transmembrane region" description="Helical" evidence="2">
    <location>
        <begin position="162"/>
        <end position="181"/>
    </location>
</feature>
<keyword evidence="4" id="KW-1185">Reference proteome</keyword>
<dbReference type="Proteomes" id="UP001500212">
    <property type="component" value="Unassembled WGS sequence"/>
</dbReference>
<feature type="transmembrane region" description="Helical" evidence="2">
    <location>
        <begin position="78"/>
        <end position="99"/>
    </location>
</feature>
<organism evidence="3 4">
    <name type="scientific">Actinoallomurus liliacearum</name>
    <dbReference type="NCBI Taxonomy" id="1080073"/>
    <lineage>
        <taxon>Bacteria</taxon>
        <taxon>Bacillati</taxon>
        <taxon>Actinomycetota</taxon>
        <taxon>Actinomycetes</taxon>
        <taxon>Streptosporangiales</taxon>
        <taxon>Thermomonosporaceae</taxon>
        <taxon>Actinoallomurus</taxon>
    </lineage>
</organism>
<feature type="region of interest" description="Disordered" evidence="1">
    <location>
        <begin position="409"/>
        <end position="435"/>
    </location>
</feature>
<feature type="transmembrane region" description="Helical" evidence="2">
    <location>
        <begin position="187"/>
        <end position="207"/>
    </location>
</feature>
<feature type="transmembrane region" description="Helical" evidence="2">
    <location>
        <begin position="285"/>
        <end position="305"/>
    </location>
</feature>
<comment type="caution">
    <text evidence="3">The sequence shown here is derived from an EMBL/GenBank/DDBJ whole genome shotgun (WGS) entry which is preliminary data.</text>
</comment>
<feature type="transmembrane region" description="Helical" evidence="2">
    <location>
        <begin position="253"/>
        <end position="273"/>
    </location>
</feature>
<proteinExistence type="predicted"/>